<dbReference type="EMBL" id="FOQO01000008">
    <property type="protein sequence ID" value="SFJ24819.1"/>
    <property type="molecule type" value="Genomic_DNA"/>
</dbReference>
<dbReference type="PROSITE" id="PS51762">
    <property type="entry name" value="GH16_2"/>
    <property type="match status" value="1"/>
</dbReference>
<dbReference type="PANTHER" id="PTHR10963:SF55">
    <property type="entry name" value="GLYCOSIDE HYDROLASE FAMILY 16 PROTEIN"/>
    <property type="match status" value="1"/>
</dbReference>
<dbReference type="RefSeq" id="WP_090628688.1">
    <property type="nucleotide sequence ID" value="NZ_FOQO01000008.1"/>
</dbReference>
<dbReference type="PANTHER" id="PTHR10963">
    <property type="entry name" value="GLYCOSYL HYDROLASE-RELATED"/>
    <property type="match status" value="1"/>
</dbReference>
<dbReference type="Gene3D" id="2.60.120.200">
    <property type="match status" value="1"/>
</dbReference>
<reference evidence="3 4" key="1">
    <citation type="submission" date="2016-10" db="EMBL/GenBank/DDBJ databases">
        <authorList>
            <person name="de Groot N.N."/>
        </authorList>
    </citation>
    <scope>NUCLEOTIDE SEQUENCE [LARGE SCALE GENOMIC DNA]</scope>
    <source>
        <strain evidence="3 4">RK1</strain>
    </source>
</reference>
<dbReference type="Pfam" id="PF00722">
    <property type="entry name" value="Glyco_hydro_16"/>
    <property type="match status" value="1"/>
</dbReference>
<gene>
    <name evidence="3" type="ORF">SAMN05444682_108156</name>
</gene>
<organism evidence="3 4">
    <name type="scientific">Parapedobacter indicus</name>
    <dbReference type="NCBI Taxonomy" id="1477437"/>
    <lineage>
        <taxon>Bacteria</taxon>
        <taxon>Pseudomonadati</taxon>
        <taxon>Bacteroidota</taxon>
        <taxon>Sphingobacteriia</taxon>
        <taxon>Sphingobacteriales</taxon>
        <taxon>Sphingobacteriaceae</taxon>
        <taxon>Parapedobacter</taxon>
    </lineage>
</organism>
<evidence type="ECO:0000313" key="3">
    <source>
        <dbReference type="EMBL" id="SFJ24819.1"/>
    </source>
</evidence>
<accession>A0A1I3PTM1</accession>
<protein>
    <submittedName>
        <fullName evidence="3">Beta-glucanase, GH16 family</fullName>
    </submittedName>
</protein>
<dbReference type="SUPFAM" id="SSF49899">
    <property type="entry name" value="Concanavalin A-like lectins/glucanases"/>
    <property type="match status" value="1"/>
</dbReference>
<dbReference type="InterPro" id="IPR013320">
    <property type="entry name" value="ConA-like_dom_sf"/>
</dbReference>
<proteinExistence type="inferred from homology"/>
<evidence type="ECO:0000313" key="4">
    <source>
        <dbReference type="Proteomes" id="UP000198670"/>
    </source>
</evidence>
<keyword evidence="4" id="KW-1185">Reference proteome</keyword>
<dbReference type="OrthoDB" id="9809583at2"/>
<evidence type="ECO:0000256" key="1">
    <source>
        <dbReference type="ARBA" id="ARBA00006865"/>
    </source>
</evidence>
<dbReference type="CDD" id="cd08023">
    <property type="entry name" value="GH16_laminarinase_like"/>
    <property type="match status" value="1"/>
</dbReference>
<dbReference type="GO" id="GO:0004553">
    <property type="term" value="F:hydrolase activity, hydrolyzing O-glycosyl compounds"/>
    <property type="evidence" value="ECO:0007669"/>
    <property type="project" value="InterPro"/>
</dbReference>
<dbReference type="AlphaFoldDB" id="A0A1I3PTM1"/>
<dbReference type="InterPro" id="IPR000757">
    <property type="entry name" value="Beta-glucanase-like"/>
</dbReference>
<feature type="domain" description="GH16" evidence="2">
    <location>
        <begin position="21"/>
        <end position="267"/>
    </location>
</feature>
<comment type="similarity">
    <text evidence="1">Belongs to the glycosyl hydrolase 16 family.</text>
</comment>
<dbReference type="Proteomes" id="UP000198670">
    <property type="component" value="Unassembled WGS sequence"/>
</dbReference>
<dbReference type="InterPro" id="IPR050546">
    <property type="entry name" value="Glycosyl_Hydrlase_16"/>
</dbReference>
<name>A0A1I3PTM1_9SPHI</name>
<dbReference type="STRING" id="1477437.SAMN05444682_108156"/>
<dbReference type="GO" id="GO:0005975">
    <property type="term" value="P:carbohydrate metabolic process"/>
    <property type="evidence" value="ECO:0007669"/>
    <property type="project" value="InterPro"/>
</dbReference>
<sequence>MNLFFLTLLTFACSKGATESSEYTFASTPSWADEFDYEGLPDETKWGYDIGSVDGWGNNELQYYTEKRLENVRVGGGVLTVTAIREDYEGAAYTSARLVSRGKADFRYGRFEAKAKVPSGVGTWPAVWMLPTNWEYGGWPASGEIDILEHVGYDPDVVHISVHTEAYNHTIGTQKTAKKRIEDATTGFHLYRVDWTPTYIRGYVDDVQIFDFTNEGTGFRTWPFDNEFYWLINIAVGGNWGGQQGVDETSFPARMEVDYVRVYNLIN</sequence>
<evidence type="ECO:0000259" key="2">
    <source>
        <dbReference type="PROSITE" id="PS51762"/>
    </source>
</evidence>